<dbReference type="InterPro" id="IPR012338">
    <property type="entry name" value="Beta-lactam/transpept-like"/>
</dbReference>
<dbReference type="SUPFAM" id="SSF56601">
    <property type="entry name" value="beta-lactamase/transpeptidase-like"/>
    <property type="match status" value="1"/>
</dbReference>
<evidence type="ECO:0000259" key="1">
    <source>
        <dbReference type="Pfam" id="PF00144"/>
    </source>
</evidence>
<feature type="domain" description="Beta-lactamase-related" evidence="1">
    <location>
        <begin position="6"/>
        <end position="319"/>
    </location>
</feature>
<dbReference type="Gene3D" id="3.40.710.10">
    <property type="entry name" value="DD-peptidase/beta-lactamase superfamily"/>
    <property type="match status" value="1"/>
</dbReference>
<gene>
    <name evidence="2" type="ORF">PRVXT_002808</name>
</gene>
<dbReference type="AlphaFoldDB" id="A0AAU7VL23"/>
<protein>
    <submittedName>
        <fullName evidence="2">Serine hydrolase domain-containing protein</fullName>
        <ecNumber evidence="2">3.1.1.103</ecNumber>
    </submittedName>
</protein>
<name>A0AAU7VL23_9FIRM</name>
<dbReference type="RefSeq" id="WP_350343499.1">
    <property type="nucleotide sequence ID" value="NZ_CP158367.1"/>
</dbReference>
<reference evidence="2" key="2">
    <citation type="submission" date="2024-06" db="EMBL/GenBank/DDBJ databases">
        <authorList>
            <person name="Petrova K.O."/>
            <person name="Toshchakov S.V."/>
            <person name="Boltjanskaja Y.V."/>
            <person name="Kevbrin V."/>
        </authorList>
    </citation>
    <scope>NUCLEOTIDE SEQUENCE</scope>
    <source>
        <strain evidence="2">Z-910T</strain>
    </source>
</reference>
<reference evidence="2" key="1">
    <citation type="journal article" date="2013" name="Extremophiles">
        <title>Proteinivorax tanatarense gen. nov., sp. nov., an anaerobic, haloalkaliphilic, proteolytic bacterium isolated from a decaying algal bloom, and proposal of Proteinivoraceae fam. nov.</title>
        <authorList>
            <person name="Kevbrin V."/>
            <person name="Boltyanskaya Y."/>
            <person name="Zhilina T."/>
            <person name="Kolganova T."/>
            <person name="Lavrentjeva E."/>
            <person name="Kuznetsov B."/>
        </authorList>
    </citation>
    <scope>NUCLEOTIDE SEQUENCE</scope>
    <source>
        <strain evidence="2">Z-910T</strain>
    </source>
</reference>
<proteinExistence type="predicted"/>
<dbReference type="EC" id="3.1.1.103" evidence="2"/>
<dbReference type="PANTHER" id="PTHR46825">
    <property type="entry name" value="D-ALANYL-D-ALANINE-CARBOXYPEPTIDASE/ENDOPEPTIDASE AMPH"/>
    <property type="match status" value="1"/>
</dbReference>
<sequence length="434" mass="49059">MDWKSFEKYVKEIMEEENIAGVAIGVSKHGKTIYKKGFGVSNKQTKDPVDSGTIFGIASITKSFTALAIMQLQQEGKLSVDDPVIKYLPEFKLCGVEDMSGIKIHHLLSHTTGCPPMKRRQELNKLKEHLKYLANEQCKILGRPGDYLSYCNDTFLLLGAIIERVTGKLYRRHITEAILDPLKMYRSTFSLEEVEKYENVSVPYNYNSKEKQLEKQSWPVLGNYEVGGGIRSCIDDLLNYGEVYVQDSVIIDRKSISKMYQPVYKIDKDSFYGYALKSTINYNGVTLVEHGGGQPGVSSNFGFIPEEEAVIAVLTNVGGVSAGKIWMAVVNTMLGLPLEYNQRKEPYPYYNLTPRELEVLTGKYKSAEGQGLTITIKEGKPIAKIGEKIYELRASTKDTLVLKQKERPIKFYLDKEGKPWAVLLGMRMLHKENK</sequence>
<dbReference type="InterPro" id="IPR001466">
    <property type="entry name" value="Beta-lactam-related"/>
</dbReference>
<accession>A0AAU7VL23</accession>
<dbReference type="InterPro" id="IPR050491">
    <property type="entry name" value="AmpC-like"/>
</dbReference>
<dbReference type="PANTHER" id="PTHR46825:SF9">
    <property type="entry name" value="BETA-LACTAMASE-RELATED DOMAIN-CONTAINING PROTEIN"/>
    <property type="match status" value="1"/>
</dbReference>
<keyword evidence="2" id="KW-0378">Hydrolase</keyword>
<evidence type="ECO:0000313" key="2">
    <source>
        <dbReference type="EMBL" id="XBX74750.1"/>
    </source>
</evidence>
<dbReference type="EMBL" id="CP158367">
    <property type="protein sequence ID" value="XBX74750.1"/>
    <property type="molecule type" value="Genomic_DNA"/>
</dbReference>
<dbReference type="GO" id="GO:0016787">
    <property type="term" value="F:hydrolase activity"/>
    <property type="evidence" value="ECO:0007669"/>
    <property type="project" value="UniProtKB-KW"/>
</dbReference>
<dbReference type="Pfam" id="PF00144">
    <property type="entry name" value="Beta-lactamase"/>
    <property type="match status" value="1"/>
</dbReference>
<organism evidence="2">
    <name type="scientific">Proteinivorax tanatarense</name>
    <dbReference type="NCBI Taxonomy" id="1260629"/>
    <lineage>
        <taxon>Bacteria</taxon>
        <taxon>Bacillati</taxon>
        <taxon>Bacillota</taxon>
        <taxon>Clostridia</taxon>
        <taxon>Eubacteriales</taxon>
        <taxon>Proteinivoracaceae</taxon>
        <taxon>Proteinivorax</taxon>
    </lineage>
</organism>